<dbReference type="EMBL" id="CP114040">
    <property type="protein sequence ID" value="WAS89980.1"/>
    <property type="molecule type" value="Genomic_DNA"/>
</dbReference>
<proteinExistence type="predicted"/>
<accession>A0ABY7GSQ3</accession>
<dbReference type="Proteomes" id="UP001164459">
    <property type="component" value="Chromosome"/>
</dbReference>
<evidence type="ECO:0000313" key="1">
    <source>
        <dbReference type="EMBL" id="WAS89980.1"/>
    </source>
</evidence>
<protein>
    <submittedName>
        <fullName evidence="1">Uncharacterized protein</fullName>
    </submittedName>
</protein>
<organism evidence="1 2">
    <name type="scientific">Nannocystis punicea</name>
    <dbReference type="NCBI Taxonomy" id="2995304"/>
    <lineage>
        <taxon>Bacteria</taxon>
        <taxon>Pseudomonadati</taxon>
        <taxon>Myxococcota</taxon>
        <taxon>Polyangia</taxon>
        <taxon>Nannocystales</taxon>
        <taxon>Nannocystaceae</taxon>
        <taxon>Nannocystis</taxon>
    </lineage>
</organism>
<gene>
    <name evidence="1" type="ORF">O0S08_27620</name>
</gene>
<keyword evidence="2" id="KW-1185">Reference proteome</keyword>
<dbReference type="RefSeq" id="WP_269032310.1">
    <property type="nucleotide sequence ID" value="NZ_CP114040.1"/>
</dbReference>
<reference evidence="1" key="1">
    <citation type="submission" date="2022-11" db="EMBL/GenBank/DDBJ databases">
        <title>Minimal conservation of predation-associated metabolite biosynthetic gene clusters underscores biosynthetic potential of Myxococcota including descriptions for ten novel species: Archangium lansinium sp. nov., Myxococcus landrumus sp. nov., Nannocystis bai.</title>
        <authorList>
            <person name="Ahearne A."/>
            <person name="Stevens C."/>
            <person name="Dowd S."/>
        </authorList>
    </citation>
    <scope>NUCLEOTIDE SEQUENCE</scope>
    <source>
        <strain evidence="1">Fl3</strain>
    </source>
</reference>
<sequence length="52" mass="5615">MHALIAPYVVGPEGEQPGYTFIGSEAAFTATLDDLLGHVEQRQQDIAEFLAP</sequence>
<evidence type="ECO:0000313" key="2">
    <source>
        <dbReference type="Proteomes" id="UP001164459"/>
    </source>
</evidence>
<name>A0ABY7GSQ3_9BACT</name>